<dbReference type="FunFam" id="1.20.1250.20:FF:000489">
    <property type="entry name" value="MFS general substrate transporter"/>
    <property type="match status" value="1"/>
</dbReference>
<feature type="region of interest" description="Disordered" evidence="9">
    <location>
        <begin position="1"/>
        <end position="29"/>
    </location>
</feature>
<evidence type="ECO:0000256" key="6">
    <source>
        <dbReference type="ARBA" id="ARBA00022989"/>
    </source>
</evidence>
<sequence>MSTPEDSEPVSPSHTLRPSIASVDLPPSPVKENEKARYVNEDGVEYPTGVKLFLITLALCLSVFLVAIDNTIVSTAIPKITDQFNSLDDVGWYASAYLLTTAAFQLLFGRFYSFLSIKWVYIVAISIFELGSLICGVAPSSVALIVGRAIAGLGSAGIFSGALIIVANTVPLRQRPMYTGLIGATYGIASVVGPLLGGVFTDKVSWRWCFYINLPIGGVTLFVIALFFKNPGAPRESQSISLSERIWQFDPIGTAIFVPAIVCLLLALQWGGSQYPWSDGRIIALFVLFGVLISVFIGVQIWQQDTATVPPRILKHRSIWTGGFFAGCLGASFFILVYYLPIWFQAIKGVSAVKSGIDNLPMILSLAISSLLAGGIITAIGYYTPFMILSSILMGIGAGLISTFTSTSTPHEKWIGYQILYGLGVGFGMQQPIMAAQTVLSLQDIPTGTSLVMFMQIIGGALFVSVGQNVFSNKLSQGLAANVPGVDASVVLSAGATSLRDHVAAEYLPAVLEQYNSALVSTFYVSTAMASLSLVGALGIEWKSVKGKNIEMAMG</sequence>
<dbReference type="FunFam" id="1.20.1720.10:FF:000012">
    <property type="entry name" value="MFS toxin efflux pump (AflT)"/>
    <property type="match status" value="1"/>
</dbReference>
<feature type="transmembrane region" description="Helical" evidence="10">
    <location>
        <begin position="178"/>
        <end position="199"/>
    </location>
</feature>
<protein>
    <submittedName>
        <fullName evidence="12">Major facilitator superfamily domain-containing protein</fullName>
    </submittedName>
</protein>
<feature type="transmembrane region" description="Helical" evidence="10">
    <location>
        <begin position="249"/>
        <end position="270"/>
    </location>
</feature>
<evidence type="ECO:0000256" key="5">
    <source>
        <dbReference type="ARBA" id="ARBA00022692"/>
    </source>
</evidence>
<feature type="transmembrane region" description="Helical" evidence="10">
    <location>
        <begin position="419"/>
        <end position="440"/>
    </location>
</feature>
<feature type="transmembrane region" description="Helical" evidence="10">
    <location>
        <begin position="52"/>
        <end position="72"/>
    </location>
</feature>
<evidence type="ECO:0000256" key="2">
    <source>
        <dbReference type="ARBA" id="ARBA00007520"/>
    </source>
</evidence>
<dbReference type="InterPro" id="IPR036259">
    <property type="entry name" value="MFS_trans_sf"/>
</dbReference>
<evidence type="ECO:0000256" key="9">
    <source>
        <dbReference type="SAM" id="MobiDB-lite"/>
    </source>
</evidence>
<comment type="subcellular location">
    <subcellularLocation>
        <location evidence="1">Cell membrane</location>
        <topology evidence="1">Multi-pass membrane protein</topology>
    </subcellularLocation>
</comment>
<keyword evidence="6 10" id="KW-1133">Transmembrane helix</keyword>
<feature type="transmembrane region" description="Helical" evidence="10">
    <location>
        <begin position="205"/>
        <end position="228"/>
    </location>
</feature>
<dbReference type="GO" id="GO:0022857">
    <property type="term" value="F:transmembrane transporter activity"/>
    <property type="evidence" value="ECO:0007669"/>
    <property type="project" value="InterPro"/>
</dbReference>
<feature type="transmembrane region" description="Helical" evidence="10">
    <location>
        <begin position="387"/>
        <end position="407"/>
    </location>
</feature>
<dbReference type="PROSITE" id="PS50850">
    <property type="entry name" value="MFS"/>
    <property type="match status" value="1"/>
</dbReference>
<dbReference type="AlphaFoldDB" id="A0AAD7FG57"/>
<reference evidence="12" key="1">
    <citation type="submission" date="2023-03" db="EMBL/GenBank/DDBJ databases">
        <title>Massive genome expansion in bonnet fungi (Mycena s.s.) driven by repeated elements and novel gene families across ecological guilds.</title>
        <authorList>
            <consortium name="Lawrence Berkeley National Laboratory"/>
            <person name="Harder C.B."/>
            <person name="Miyauchi S."/>
            <person name="Viragh M."/>
            <person name="Kuo A."/>
            <person name="Thoen E."/>
            <person name="Andreopoulos B."/>
            <person name="Lu D."/>
            <person name="Skrede I."/>
            <person name="Drula E."/>
            <person name="Henrissat B."/>
            <person name="Morin E."/>
            <person name="Kohler A."/>
            <person name="Barry K."/>
            <person name="LaButti K."/>
            <person name="Morin E."/>
            <person name="Salamov A."/>
            <person name="Lipzen A."/>
            <person name="Mereny Z."/>
            <person name="Hegedus B."/>
            <person name="Baldrian P."/>
            <person name="Stursova M."/>
            <person name="Weitz H."/>
            <person name="Taylor A."/>
            <person name="Grigoriev I.V."/>
            <person name="Nagy L.G."/>
            <person name="Martin F."/>
            <person name="Kauserud H."/>
        </authorList>
    </citation>
    <scope>NUCLEOTIDE SEQUENCE</scope>
    <source>
        <strain evidence="12">9284</strain>
    </source>
</reference>
<evidence type="ECO:0000313" key="12">
    <source>
        <dbReference type="EMBL" id="KAJ7618456.1"/>
    </source>
</evidence>
<organism evidence="12 13">
    <name type="scientific">Roridomyces roridus</name>
    <dbReference type="NCBI Taxonomy" id="1738132"/>
    <lineage>
        <taxon>Eukaryota</taxon>
        <taxon>Fungi</taxon>
        <taxon>Dikarya</taxon>
        <taxon>Basidiomycota</taxon>
        <taxon>Agaricomycotina</taxon>
        <taxon>Agaricomycetes</taxon>
        <taxon>Agaricomycetidae</taxon>
        <taxon>Agaricales</taxon>
        <taxon>Marasmiineae</taxon>
        <taxon>Mycenaceae</taxon>
        <taxon>Roridomyces</taxon>
    </lineage>
</organism>
<dbReference type="PRINTS" id="PR01036">
    <property type="entry name" value="TCRTETB"/>
</dbReference>
<evidence type="ECO:0000256" key="3">
    <source>
        <dbReference type="ARBA" id="ARBA00022448"/>
    </source>
</evidence>
<evidence type="ECO:0000256" key="7">
    <source>
        <dbReference type="ARBA" id="ARBA00023136"/>
    </source>
</evidence>
<dbReference type="InterPro" id="IPR020846">
    <property type="entry name" value="MFS_dom"/>
</dbReference>
<dbReference type="GO" id="GO:0005886">
    <property type="term" value="C:plasma membrane"/>
    <property type="evidence" value="ECO:0007669"/>
    <property type="project" value="UniProtKB-SubCell"/>
</dbReference>
<evidence type="ECO:0000256" key="1">
    <source>
        <dbReference type="ARBA" id="ARBA00004651"/>
    </source>
</evidence>
<dbReference type="EMBL" id="JARKIF010000019">
    <property type="protein sequence ID" value="KAJ7618456.1"/>
    <property type="molecule type" value="Genomic_DNA"/>
</dbReference>
<dbReference type="Gene3D" id="1.20.1720.10">
    <property type="entry name" value="Multidrug resistance protein D"/>
    <property type="match status" value="1"/>
</dbReference>
<feature type="transmembrane region" description="Helical" evidence="10">
    <location>
        <begin position="282"/>
        <end position="299"/>
    </location>
</feature>
<feature type="transmembrane region" description="Helical" evidence="10">
    <location>
        <begin position="319"/>
        <end position="340"/>
    </location>
</feature>
<keyword evidence="13" id="KW-1185">Reference proteome</keyword>
<dbReference type="Proteomes" id="UP001221142">
    <property type="component" value="Unassembled WGS sequence"/>
</dbReference>
<evidence type="ECO:0000256" key="10">
    <source>
        <dbReference type="SAM" id="Phobius"/>
    </source>
</evidence>
<feature type="transmembrane region" description="Helical" evidence="10">
    <location>
        <begin position="518"/>
        <end position="540"/>
    </location>
</feature>
<comment type="similarity">
    <text evidence="2">Belongs to the major facilitator superfamily. TCR/Tet family.</text>
</comment>
<keyword evidence="3" id="KW-0813">Transport</keyword>
<comment type="caution">
    <text evidence="12">The sequence shown here is derived from an EMBL/GenBank/DDBJ whole genome shotgun (WGS) entry which is preliminary data.</text>
</comment>
<feature type="transmembrane region" description="Helical" evidence="10">
    <location>
        <begin position="119"/>
        <end position="139"/>
    </location>
</feature>
<feature type="transmembrane region" description="Helical" evidence="10">
    <location>
        <begin position="145"/>
        <end position="166"/>
    </location>
</feature>
<dbReference type="FunFam" id="1.20.1250.20:FF:000196">
    <property type="entry name" value="MFS toxin efflux pump (AflT)"/>
    <property type="match status" value="1"/>
</dbReference>
<name>A0AAD7FG57_9AGAR</name>
<feature type="transmembrane region" description="Helical" evidence="10">
    <location>
        <begin position="92"/>
        <end position="112"/>
    </location>
</feature>
<dbReference type="Gene3D" id="1.20.1250.20">
    <property type="entry name" value="MFS general substrate transporter like domains"/>
    <property type="match status" value="1"/>
</dbReference>
<evidence type="ECO:0000259" key="11">
    <source>
        <dbReference type="PROSITE" id="PS50850"/>
    </source>
</evidence>
<keyword evidence="5 10" id="KW-0812">Transmembrane</keyword>
<dbReference type="InterPro" id="IPR011701">
    <property type="entry name" value="MFS"/>
</dbReference>
<dbReference type="Pfam" id="PF07690">
    <property type="entry name" value="MFS_1"/>
    <property type="match status" value="1"/>
</dbReference>
<dbReference type="CDD" id="cd17502">
    <property type="entry name" value="MFS_Azr1_MDR_like"/>
    <property type="match status" value="1"/>
</dbReference>
<feature type="domain" description="Major facilitator superfamily (MFS) profile" evidence="11">
    <location>
        <begin position="55"/>
        <end position="545"/>
    </location>
</feature>
<gene>
    <name evidence="12" type="ORF">FB45DRAFT_981142</name>
</gene>
<dbReference type="PANTHER" id="PTHR23501">
    <property type="entry name" value="MAJOR FACILITATOR SUPERFAMILY"/>
    <property type="match status" value="1"/>
</dbReference>
<feature type="transmembrane region" description="Helical" evidence="10">
    <location>
        <begin position="452"/>
        <end position="471"/>
    </location>
</feature>
<evidence type="ECO:0000313" key="13">
    <source>
        <dbReference type="Proteomes" id="UP001221142"/>
    </source>
</evidence>
<dbReference type="PANTHER" id="PTHR23501:SF199">
    <property type="entry name" value="MFS EFFLUX TRANSPORTER INPD-RELATED"/>
    <property type="match status" value="1"/>
</dbReference>
<keyword evidence="8" id="KW-0325">Glycoprotein</keyword>
<dbReference type="SUPFAM" id="SSF103473">
    <property type="entry name" value="MFS general substrate transporter"/>
    <property type="match status" value="1"/>
</dbReference>
<evidence type="ECO:0000256" key="8">
    <source>
        <dbReference type="ARBA" id="ARBA00023180"/>
    </source>
</evidence>
<feature type="transmembrane region" description="Helical" evidence="10">
    <location>
        <begin position="360"/>
        <end position="380"/>
    </location>
</feature>
<keyword evidence="7 10" id="KW-0472">Membrane</keyword>
<accession>A0AAD7FG57</accession>
<evidence type="ECO:0000256" key="4">
    <source>
        <dbReference type="ARBA" id="ARBA00022475"/>
    </source>
</evidence>
<keyword evidence="4" id="KW-1003">Cell membrane</keyword>
<proteinExistence type="inferred from homology"/>